<name>A0A9W4I8P5_9EURO</name>
<dbReference type="Proteomes" id="UP001152646">
    <property type="component" value="Unassembled WGS sequence"/>
</dbReference>
<dbReference type="Gene3D" id="1.25.40.20">
    <property type="entry name" value="Ankyrin repeat-containing domain"/>
    <property type="match status" value="2"/>
</dbReference>
<dbReference type="SUPFAM" id="SSF48403">
    <property type="entry name" value="Ankyrin repeat"/>
    <property type="match status" value="1"/>
</dbReference>
<dbReference type="AlphaFoldDB" id="A0A9W4I8P5"/>
<sequence>MSLRQGATGSRPPSHQIAAIRLLADSLYEATCGSLALTNQAQNELGLLLAVLGATETHTFSMGADCTHLPVLNKRLHSCHNVLLDLQKLHLHPDALGAQSQISDIRARLSSAVFGLSELNTNMMISSQKLINRAVNSIVDDVHAGEIESSIVSDVLRRGSKSEADENWLPLRESLSNRGISTELADQNRDSIISNLRVKVEKDALLRDTDQKPVPVKQNPESIAPAAPAAPAAPIPAPIPAPSAPATPEPGPDKPSDKPASLDDQDNDSLLADEPSGLPFLPLPPIGFSYSSSYSNQVRSPLTEPQTSPIDDFPIPVAVEDMPSDTSKYPIQKEALPFEDLPIPVAKEVHISDRNNQDLNSIPIPVIVTSTKPNLDPTSLKVAIRTKKTNRLSRLRWSITSSKETFITHIKQGQNEDVQLLLSKGADVNAQNDLGHTALMVAASFGHEDITRTLLEYGAAINTICQTGETALTVAAIRGYERLVRMLVASGARVDEGKDAGKTALSQASAYGQDRIVQFLLDSGADVDAFGWHDETALGLAAVNGNMKVARLLLDHGARVNHMRTHSQLPLYKAVKADCVEMARLLVQRGADPLLKKGRLDSPMELASKMRRIEILRVFATYGFHPVSTAPYQYF</sequence>
<evidence type="ECO:0000256" key="3">
    <source>
        <dbReference type="PROSITE-ProRule" id="PRU00023"/>
    </source>
</evidence>
<keyword evidence="1" id="KW-0677">Repeat</keyword>
<evidence type="ECO:0000256" key="4">
    <source>
        <dbReference type="SAM" id="MobiDB-lite"/>
    </source>
</evidence>
<proteinExistence type="predicted"/>
<feature type="compositionally biased region" description="Low complexity" evidence="4">
    <location>
        <begin position="220"/>
        <end position="230"/>
    </location>
</feature>
<dbReference type="Pfam" id="PF12796">
    <property type="entry name" value="Ank_2"/>
    <property type="match status" value="2"/>
</dbReference>
<dbReference type="PROSITE" id="PS50297">
    <property type="entry name" value="ANK_REP_REGION"/>
    <property type="match status" value="4"/>
</dbReference>
<dbReference type="PANTHER" id="PTHR24173">
    <property type="entry name" value="ANKYRIN REPEAT CONTAINING"/>
    <property type="match status" value="1"/>
</dbReference>
<gene>
    <name evidence="5" type="ORF">PSALAMII_LOCUS590</name>
</gene>
<comment type="caution">
    <text evidence="5">The sequence shown here is derived from an EMBL/GenBank/DDBJ whole genome shotgun (WGS) entry which is preliminary data.</text>
</comment>
<dbReference type="PROSITE" id="PS50088">
    <property type="entry name" value="ANK_REPEAT"/>
    <property type="match status" value="4"/>
</dbReference>
<organism evidence="5 6">
    <name type="scientific">Penicillium salamii</name>
    <dbReference type="NCBI Taxonomy" id="1612424"/>
    <lineage>
        <taxon>Eukaryota</taxon>
        <taxon>Fungi</taxon>
        <taxon>Dikarya</taxon>
        <taxon>Ascomycota</taxon>
        <taxon>Pezizomycotina</taxon>
        <taxon>Eurotiomycetes</taxon>
        <taxon>Eurotiomycetidae</taxon>
        <taxon>Eurotiales</taxon>
        <taxon>Aspergillaceae</taxon>
        <taxon>Penicillium</taxon>
    </lineage>
</organism>
<keyword evidence="2 3" id="KW-0040">ANK repeat</keyword>
<accession>A0A9W4I8P5</accession>
<feature type="repeat" description="ANK" evidence="3">
    <location>
        <begin position="500"/>
        <end position="532"/>
    </location>
</feature>
<reference evidence="5" key="1">
    <citation type="submission" date="2021-07" db="EMBL/GenBank/DDBJ databases">
        <authorList>
            <person name="Branca A.L. A."/>
        </authorList>
    </citation>
    <scope>NUCLEOTIDE SEQUENCE</scope>
</reference>
<evidence type="ECO:0000256" key="1">
    <source>
        <dbReference type="ARBA" id="ARBA00022737"/>
    </source>
</evidence>
<protein>
    <submittedName>
        <fullName evidence="5">Uncharacterized protein</fullName>
    </submittedName>
</protein>
<evidence type="ECO:0000256" key="2">
    <source>
        <dbReference type="ARBA" id="ARBA00023043"/>
    </source>
</evidence>
<feature type="repeat" description="ANK" evidence="3">
    <location>
        <begin position="467"/>
        <end position="499"/>
    </location>
</feature>
<feature type="compositionally biased region" description="Pro residues" evidence="4">
    <location>
        <begin position="231"/>
        <end position="250"/>
    </location>
</feature>
<feature type="region of interest" description="Disordered" evidence="4">
    <location>
        <begin position="209"/>
        <end position="277"/>
    </location>
</feature>
<dbReference type="InterPro" id="IPR002110">
    <property type="entry name" value="Ankyrin_rpt"/>
</dbReference>
<dbReference type="PANTHER" id="PTHR24173:SF74">
    <property type="entry name" value="ANKYRIN REPEAT DOMAIN-CONTAINING PROTEIN 16"/>
    <property type="match status" value="1"/>
</dbReference>
<dbReference type="PRINTS" id="PR01415">
    <property type="entry name" value="ANKYRIN"/>
</dbReference>
<evidence type="ECO:0000313" key="5">
    <source>
        <dbReference type="EMBL" id="CAG8242942.1"/>
    </source>
</evidence>
<feature type="repeat" description="ANK" evidence="3">
    <location>
        <begin position="533"/>
        <end position="565"/>
    </location>
</feature>
<feature type="compositionally biased region" description="Basic and acidic residues" evidence="4">
    <location>
        <begin position="251"/>
        <end position="261"/>
    </location>
</feature>
<dbReference type="EMBL" id="CAJVPA010000022">
    <property type="protein sequence ID" value="CAG8242942.1"/>
    <property type="molecule type" value="Genomic_DNA"/>
</dbReference>
<dbReference type="OrthoDB" id="20872at2759"/>
<dbReference type="SMART" id="SM00248">
    <property type="entry name" value="ANK"/>
    <property type="match status" value="7"/>
</dbReference>
<evidence type="ECO:0000313" key="6">
    <source>
        <dbReference type="Proteomes" id="UP001152646"/>
    </source>
</evidence>
<dbReference type="InterPro" id="IPR036770">
    <property type="entry name" value="Ankyrin_rpt-contain_sf"/>
</dbReference>
<feature type="repeat" description="ANK" evidence="3">
    <location>
        <begin position="434"/>
        <end position="466"/>
    </location>
</feature>